<dbReference type="EMBL" id="MPJZ01000096">
    <property type="protein sequence ID" value="OLU43647.1"/>
    <property type="molecule type" value="Genomic_DNA"/>
</dbReference>
<dbReference type="AlphaFoldDB" id="A0A1Q9YHL6"/>
<proteinExistence type="predicted"/>
<comment type="caution">
    <text evidence="1">The sequence shown here is derived from an EMBL/GenBank/DDBJ whole genome shotgun (WGS) entry which is preliminary data.</text>
</comment>
<evidence type="ECO:0000313" key="1">
    <source>
        <dbReference type="EMBL" id="OLU43647.1"/>
    </source>
</evidence>
<reference evidence="1 2" key="1">
    <citation type="submission" date="2016-11" db="EMBL/GenBank/DDBJ databases">
        <title>Description of two novel members of the family Erysipelotrichaceae: Ileibacterium lipovorans gen. nov., sp. nov. and Dubosiella newyorkensis, gen. nov., sp. nov.</title>
        <authorList>
            <person name="Cox L.M."/>
            <person name="Sohn J."/>
            <person name="Tyrrell K.L."/>
            <person name="Citron D.M."/>
            <person name="Lawson P.A."/>
            <person name="Patel N.B."/>
            <person name="Iizumi T."/>
            <person name="Perez-Perez G.I."/>
            <person name="Goldstein E.J."/>
            <person name="Blaser M.J."/>
        </authorList>
    </citation>
    <scope>NUCLEOTIDE SEQUENCE [LARGE SCALE GENOMIC DNA]</scope>
    <source>
        <strain evidence="1 2">NYU-BL-K8</strain>
    </source>
</reference>
<accession>A0A1Q9YHL6</accession>
<dbReference type="Proteomes" id="UP000186758">
    <property type="component" value="Unassembled WGS sequence"/>
</dbReference>
<organism evidence="1 2">
    <name type="scientific">Faecalibaculum rodentium</name>
    <dbReference type="NCBI Taxonomy" id="1702221"/>
    <lineage>
        <taxon>Bacteria</taxon>
        <taxon>Bacillati</taxon>
        <taxon>Bacillota</taxon>
        <taxon>Erysipelotrichia</taxon>
        <taxon>Erysipelotrichales</taxon>
        <taxon>Erysipelotrichaceae</taxon>
        <taxon>Faecalibaculum</taxon>
    </lineage>
</organism>
<name>A0A1Q9YHL6_9FIRM</name>
<sequence length="80" mass="8671">MWYLSFHVFMVGNTGETRQFPDLDGRSPCILRNAGLSGLSEPAWEAAASLALSRVDSQTRGIAAGWLEETADGCLALQKQ</sequence>
<evidence type="ECO:0000313" key="2">
    <source>
        <dbReference type="Proteomes" id="UP000186758"/>
    </source>
</evidence>
<protein>
    <submittedName>
        <fullName evidence="1">Uncharacterized protein</fullName>
    </submittedName>
</protein>
<gene>
    <name evidence="1" type="ORF">BO223_11250</name>
</gene>